<evidence type="ECO:0000313" key="3">
    <source>
        <dbReference type="Proteomes" id="UP000077521"/>
    </source>
</evidence>
<gene>
    <name evidence="2" type="ORF">A4X13_0g9552</name>
</gene>
<keyword evidence="3" id="KW-1185">Reference proteome</keyword>
<reference evidence="2" key="1">
    <citation type="submission" date="2016-04" db="EMBL/GenBank/DDBJ databases">
        <authorList>
            <person name="Nguyen H.D."/>
            <person name="Samba Siva P."/>
            <person name="Cullis J."/>
            <person name="Levesque C.A."/>
            <person name="Hambleton S."/>
        </authorList>
    </citation>
    <scope>NUCLEOTIDE SEQUENCE</scope>
    <source>
        <strain evidence="2">DAOMC 236416</strain>
    </source>
</reference>
<proteinExistence type="predicted"/>
<protein>
    <submittedName>
        <fullName evidence="2">Uncharacterized protein</fullName>
    </submittedName>
</protein>
<dbReference type="EMBL" id="LWDF02002868">
    <property type="protein sequence ID" value="KAE8235275.1"/>
    <property type="molecule type" value="Genomic_DNA"/>
</dbReference>
<feature type="region of interest" description="Disordered" evidence="1">
    <location>
        <begin position="95"/>
        <end position="121"/>
    </location>
</feature>
<sequence length="191" mass="21165">MDNNNNHNNNNSSSITNALALGRTLWESLPGPFRAGIVSAALQRAGWREEGEAGEGRERFDAIEGEVRALWAAQAAQEKRFDRVEDGVGEILSLLRKRGREEEDGEEKAGKKAKGEEAGKGNEEDDVFLRIVADTLRSLVQETGASHVVRSDIEAALERRIGHPVDLKNTLHRHPEVFVFVYGRPGGWSLR</sequence>
<dbReference type="Proteomes" id="UP000077521">
    <property type="component" value="Unassembled WGS sequence"/>
</dbReference>
<organism evidence="2 3">
    <name type="scientific">Tilletia indica</name>
    <dbReference type="NCBI Taxonomy" id="43049"/>
    <lineage>
        <taxon>Eukaryota</taxon>
        <taxon>Fungi</taxon>
        <taxon>Dikarya</taxon>
        <taxon>Basidiomycota</taxon>
        <taxon>Ustilaginomycotina</taxon>
        <taxon>Exobasidiomycetes</taxon>
        <taxon>Tilletiales</taxon>
        <taxon>Tilletiaceae</taxon>
        <taxon>Tilletia</taxon>
    </lineage>
</organism>
<evidence type="ECO:0000313" key="2">
    <source>
        <dbReference type="EMBL" id="KAE8235275.1"/>
    </source>
</evidence>
<reference evidence="2" key="2">
    <citation type="journal article" date="2019" name="IMA Fungus">
        <title>Genome sequencing and comparison of five Tilletia species to identify candidate genes for the detection of regulated species infecting wheat.</title>
        <authorList>
            <person name="Nguyen H.D.T."/>
            <person name="Sultana T."/>
            <person name="Kesanakurti P."/>
            <person name="Hambleton S."/>
        </authorList>
    </citation>
    <scope>NUCLEOTIDE SEQUENCE</scope>
    <source>
        <strain evidence="2">DAOMC 236416</strain>
    </source>
</reference>
<feature type="compositionally biased region" description="Basic and acidic residues" evidence="1">
    <location>
        <begin position="107"/>
        <end position="121"/>
    </location>
</feature>
<name>A0A8T8S8Z4_9BASI</name>
<accession>A0A8T8S8Z4</accession>
<evidence type="ECO:0000256" key="1">
    <source>
        <dbReference type="SAM" id="MobiDB-lite"/>
    </source>
</evidence>
<comment type="caution">
    <text evidence="2">The sequence shown here is derived from an EMBL/GenBank/DDBJ whole genome shotgun (WGS) entry which is preliminary data.</text>
</comment>
<dbReference type="AlphaFoldDB" id="A0A8T8S8Z4"/>